<keyword evidence="2" id="KW-0964">Secreted</keyword>
<dbReference type="PROSITE" id="PS50847">
    <property type="entry name" value="GRAM_POS_ANCHORING"/>
    <property type="match status" value="1"/>
</dbReference>
<evidence type="ECO:0000256" key="3">
    <source>
        <dbReference type="ARBA" id="ARBA00022729"/>
    </source>
</evidence>
<gene>
    <name evidence="8" type="ORF">B5G22_01540</name>
</gene>
<feature type="transmembrane region" description="Helical" evidence="6">
    <location>
        <begin position="37"/>
        <end position="55"/>
    </location>
</feature>
<evidence type="ECO:0000313" key="8">
    <source>
        <dbReference type="EMBL" id="OUN50078.1"/>
    </source>
</evidence>
<dbReference type="Proteomes" id="UP000195868">
    <property type="component" value="Unassembled WGS sequence"/>
</dbReference>
<evidence type="ECO:0000256" key="1">
    <source>
        <dbReference type="ARBA" id="ARBA00022512"/>
    </source>
</evidence>
<feature type="region of interest" description="Disordered" evidence="5">
    <location>
        <begin position="1"/>
        <end position="33"/>
    </location>
</feature>
<organism evidence="8 9">
    <name type="scientific">Limosilactobacillus reuteri</name>
    <name type="common">Lactobacillus reuteri</name>
    <dbReference type="NCBI Taxonomy" id="1598"/>
    <lineage>
        <taxon>Bacteria</taxon>
        <taxon>Bacillati</taxon>
        <taxon>Bacillota</taxon>
        <taxon>Bacilli</taxon>
        <taxon>Lactobacillales</taxon>
        <taxon>Lactobacillaceae</taxon>
        <taxon>Limosilactobacillus</taxon>
    </lineage>
</organism>
<dbReference type="NCBIfam" id="TIGR01167">
    <property type="entry name" value="LPXTG_anchor"/>
    <property type="match status" value="1"/>
</dbReference>
<feature type="compositionally biased region" description="Low complexity" evidence="5">
    <location>
        <begin position="1"/>
        <end position="24"/>
    </location>
</feature>
<comment type="caution">
    <text evidence="8">The sequence shown here is derived from an EMBL/GenBank/DDBJ whole genome shotgun (WGS) entry which is preliminary data.</text>
</comment>
<keyword evidence="4" id="KW-0572">Peptidoglycan-anchor</keyword>
<evidence type="ECO:0000256" key="2">
    <source>
        <dbReference type="ARBA" id="ARBA00022525"/>
    </source>
</evidence>
<keyword evidence="1" id="KW-0134">Cell wall</keyword>
<dbReference type="EMBL" id="NFHN01000003">
    <property type="protein sequence ID" value="OUN50078.1"/>
    <property type="molecule type" value="Genomic_DNA"/>
</dbReference>
<evidence type="ECO:0000259" key="7">
    <source>
        <dbReference type="PROSITE" id="PS50847"/>
    </source>
</evidence>
<protein>
    <recommendedName>
        <fullName evidence="7">Gram-positive cocci surface proteins LPxTG domain-containing protein</fullName>
    </recommendedName>
</protein>
<dbReference type="AlphaFoldDB" id="A0A1Y4PBM0"/>
<evidence type="ECO:0000256" key="5">
    <source>
        <dbReference type="SAM" id="MobiDB-lite"/>
    </source>
</evidence>
<keyword evidence="6" id="KW-1133">Transmembrane helix</keyword>
<proteinExistence type="predicted"/>
<accession>A0A1Y4PBM0</accession>
<feature type="domain" description="Gram-positive cocci surface proteins LPxTG" evidence="7">
    <location>
        <begin position="27"/>
        <end position="60"/>
    </location>
</feature>
<evidence type="ECO:0000256" key="4">
    <source>
        <dbReference type="ARBA" id="ARBA00023088"/>
    </source>
</evidence>
<dbReference type="RefSeq" id="WP_087214593.1">
    <property type="nucleotide sequence ID" value="NZ_NFHN01000003.1"/>
</dbReference>
<keyword evidence="6" id="KW-0812">Transmembrane</keyword>
<reference evidence="9" key="1">
    <citation type="submission" date="2017-04" db="EMBL/GenBank/DDBJ databases">
        <title>Function of individual gut microbiota members based on whole genome sequencing of pure cultures obtained from chicken caecum.</title>
        <authorList>
            <person name="Medvecky M."/>
            <person name="Cejkova D."/>
            <person name="Polansky O."/>
            <person name="Karasova D."/>
            <person name="Kubasova T."/>
            <person name="Cizek A."/>
            <person name="Rychlik I."/>
        </authorList>
    </citation>
    <scope>NUCLEOTIDE SEQUENCE [LARGE SCALE GENOMIC DNA]</scope>
    <source>
        <strain evidence="9">An71</strain>
    </source>
</reference>
<evidence type="ECO:0000256" key="6">
    <source>
        <dbReference type="SAM" id="Phobius"/>
    </source>
</evidence>
<name>A0A1Y4PBM0_LIMRT</name>
<sequence length="60" mass="5893">MAAVATPAQVATPAPQQSSSAAPQEALPQTGNANESGLVAAGLAGFLVSLGAFSLKKKRN</sequence>
<dbReference type="InterPro" id="IPR019931">
    <property type="entry name" value="LPXTG_anchor"/>
</dbReference>
<keyword evidence="6" id="KW-0472">Membrane</keyword>
<dbReference type="Pfam" id="PF00746">
    <property type="entry name" value="Gram_pos_anchor"/>
    <property type="match status" value="1"/>
</dbReference>
<evidence type="ECO:0000313" key="9">
    <source>
        <dbReference type="Proteomes" id="UP000195868"/>
    </source>
</evidence>
<keyword evidence="3" id="KW-0732">Signal</keyword>